<sequence length="84" mass="9784">MGYTFTWDDIETICKMLGMRRKYKTATYSGHGPDGLYRRCTIHSYHKGNIGAGLLNKIAKEQLLFSSIKEMYDFYHGKLNIEQK</sequence>
<reference evidence="1 2" key="1">
    <citation type="journal article" date="2019" name="Front. Microbiol.">
        <title>Thermoanaerosceptrum fracticalcis gen. nov. sp. nov., a Novel Fumarate-Fermenting Microorganism From a Deep Fractured Carbonate Aquifer of the US Great Basin.</title>
        <authorList>
            <person name="Hamilton-Brehm S.D."/>
            <person name="Stewart L.E."/>
            <person name="Zavarin M."/>
            <person name="Caldwell M."/>
            <person name="Lawson P.A."/>
            <person name="Onstott T.C."/>
            <person name="Grzymski J."/>
            <person name="Neveux I."/>
            <person name="Lollar B.S."/>
            <person name="Russell C.E."/>
            <person name="Moser D.P."/>
        </authorList>
    </citation>
    <scope>NUCLEOTIDE SEQUENCE [LARGE SCALE GENOMIC DNA]</scope>
    <source>
        <strain evidence="1 2">DRI-13</strain>
    </source>
</reference>
<proteinExistence type="predicted"/>
<dbReference type="KEGG" id="tfr:BR63_12350"/>
<keyword evidence="2" id="KW-1185">Reference proteome</keyword>
<evidence type="ECO:0000313" key="1">
    <source>
        <dbReference type="EMBL" id="QNB47028.1"/>
    </source>
</evidence>
<dbReference type="AlphaFoldDB" id="A0A7G6E4M4"/>
<protein>
    <submittedName>
        <fullName evidence="1">Uncharacterized protein</fullName>
    </submittedName>
</protein>
<accession>A0A7G6E4M4</accession>
<gene>
    <name evidence="1" type="ORF">BR63_12350</name>
</gene>
<dbReference type="Proteomes" id="UP000515847">
    <property type="component" value="Chromosome"/>
</dbReference>
<dbReference type="EMBL" id="CP045798">
    <property type="protein sequence ID" value="QNB47028.1"/>
    <property type="molecule type" value="Genomic_DNA"/>
</dbReference>
<name>A0A7G6E4M4_THEFR</name>
<dbReference type="OrthoDB" id="121656at2"/>
<organism evidence="1 2">
    <name type="scientific">Thermanaerosceptrum fracticalcis</name>
    <dbReference type="NCBI Taxonomy" id="1712410"/>
    <lineage>
        <taxon>Bacteria</taxon>
        <taxon>Bacillati</taxon>
        <taxon>Bacillota</taxon>
        <taxon>Clostridia</taxon>
        <taxon>Eubacteriales</taxon>
        <taxon>Peptococcaceae</taxon>
        <taxon>Thermanaerosceptrum</taxon>
    </lineage>
</organism>
<evidence type="ECO:0000313" key="2">
    <source>
        <dbReference type="Proteomes" id="UP000515847"/>
    </source>
</evidence>
<dbReference type="RefSeq" id="WP_034420602.1">
    <property type="nucleotide sequence ID" value="NZ_CP045798.1"/>
</dbReference>